<dbReference type="EC" id="2.3.1.225" evidence="3"/>
<dbReference type="OrthoDB" id="331948at2759"/>
<keyword evidence="2" id="KW-1133">Transmembrane helix</keyword>
<feature type="region of interest" description="Disordered" evidence="1">
    <location>
        <begin position="190"/>
        <end position="236"/>
    </location>
</feature>
<proteinExistence type="predicted"/>
<evidence type="ECO:0000256" key="1">
    <source>
        <dbReference type="SAM" id="MobiDB-lite"/>
    </source>
</evidence>
<dbReference type="AlphaFoldDB" id="A0A9W8YDA1"/>
<dbReference type="Proteomes" id="UP001140560">
    <property type="component" value="Unassembled WGS sequence"/>
</dbReference>
<keyword evidence="2" id="KW-0812">Transmembrane</keyword>
<accession>A0A9W8YDA1</accession>
<sequence>MPSYLGPSPFQLGHLFTTLIVNSITLFALGILLIRNVWCLAVNTTTIEGWEIERHRTLLRRARHFGGYLEGADGSQVRIKKQEFPYDIGIWANIVQGMAPTPSLQTGLSFPTNGFEDAGTTWPPPDPDRSYRRHAKAFNTDAFTYQDSNLGPQQTLNAFKARQAEDEVRRRKPFLERAEASLAKQRVEDWNGVGGEEDGYEYGDEASDVDDETREKYEDGEGQGGEEGWRNSEGERLQDFGVDEDVEFYDEHDDDDEVPLSELLARKQAASASVYMTK</sequence>
<reference evidence="3" key="1">
    <citation type="submission" date="2022-10" db="EMBL/GenBank/DDBJ databases">
        <title>Tapping the CABI collections for fungal endophytes: first genome assemblies for Collariella, Neodidymelliopsis, Ascochyta clinopodiicola, Didymella pomorum, Didymosphaeria variabile, Neocosmospora piperis and Neocucurbitaria cava.</title>
        <authorList>
            <person name="Hill R."/>
        </authorList>
    </citation>
    <scope>NUCLEOTIDE SEQUENCE</scope>
    <source>
        <strain evidence="3">IMI 356814</strain>
    </source>
</reference>
<feature type="transmembrane region" description="Helical" evidence="2">
    <location>
        <begin position="12"/>
        <end position="34"/>
    </location>
</feature>
<dbReference type="GO" id="GO:0019706">
    <property type="term" value="F:protein-cysteine S-palmitoyltransferase activity"/>
    <property type="evidence" value="ECO:0007669"/>
    <property type="project" value="UniProtKB-EC"/>
</dbReference>
<evidence type="ECO:0000313" key="4">
    <source>
        <dbReference type="Proteomes" id="UP001140560"/>
    </source>
</evidence>
<feature type="compositionally biased region" description="Acidic residues" evidence="1">
    <location>
        <begin position="195"/>
        <end position="212"/>
    </location>
</feature>
<protein>
    <submittedName>
        <fullName evidence="3">Palmitoyltransferase</fullName>
        <ecNumber evidence="3">2.3.1.225</ecNumber>
    </submittedName>
</protein>
<organism evidence="3 4">
    <name type="scientific">Neocucurbitaria cava</name>
    <dbReference type="NCBI Taxonomy" id="798079"/>
    <lineage>
        <taxon>Eukaryota</taxon>
        <taxon>Fungi</taxon>
        <taxon>Dikarya</taxon>
        <taxon>Ascomycota</taxon>
        <taxon>Pezizomycotina</taxon>
        <taxon>Dothideomycetes</taxon>
        <taxon>Pleosporomycetidae</taxon>
        <taxon>Pleosporales</taxon>
        <taxon>Pleosporineae</taxon>
        <taxon>Cucurbitariaceae</taxon>
        <taxon>Neocucurbitaria</taxon>
    </lineage>
</organism>
<gene>
    <name evidence="3" type="primary">PFA4</name>
    <name evidence="3" type="ORF">N0V83_003972</name>
</gene>
<evidence type="ECO:0000256" key="2">
    <source>
        <dbReference type="SAM" id="Phobius"/>
    </source>
</evidence>
<dbReference type="EMBL" id="JAPEUY010000006">
    <property type="protein sequence ID" value="KAJ4372198.1"/>
    <property type="molecule type" value="Genomic_DNA"/>
</dbReference>
<evidence type="ECO:0000313" key="3">
    <source>
        <dbReference type="EMBL" id="KAJ4372198.1"/>
    </source>
</evidence>
<keyword evidence="3" id="KW-0808">Transferase</keyword>
<feature type="compositionally biased region" description="Basic and acidic residues" evidence="1">
    <location>
        <begin position="227"/>
        <end position="236"/>
    </location>
</feature>
<keyword evidence="3" id="KW-0012">Acyltransferase</keyword>
<name>A0A9W8YDA1_9PLEO</name>
<keyword evidence="2" id="KW-0472">Membrane</keyword>
<comment type="caution">
    <text evidence="3">The sequence shown here is derived from an EMBL/GenBank/DDBJ whole genome shotgun (WGS) entry which is preliminary data.</text>
</comment>
<keyword evidence="4" id="KW-1185">Reference proteome</keyword>